<keyword evidence="3" id="KW-1185">Reference proteome</keyword>
<feature type="compositionally biased region" description="Polar residues" evidence="1">
    <location>
        <begin position="1"/>
        <end position="29"/>
    </location>
</feature>
<gene>
    <name evidence="2" type="ORF">CAEBREN_03215</name>
</gene>
<accession>G0NX52</accession>
<feature type="region of interest" description="Disordered" evidence="1">
    <location>
        <begin position="1"/>
        <end position="133"/>
    </location>
</feature>
<dbReference type="AlphaFoldDB" id="G0NX52"/>
<sequence>MGENRQGPQRRSMAQASGPSSDVQGTSPPSRTATVAVSVTPALAASSLAPSDPRRSTCSTTVAAGASIPATDTPSTSGPRRTTRASAGIPGWWRQPSEESEAAPSTSTTATRSRKRASDVGTSSSKKVKKDCK</sequence>
<feature type="compositionally biased region" description="Low complexity" evidence="1">
    <location>
        <begin position="102"/>
        <end position="111"/>
    </location>
</feature>
<dbReference type="InParanoid" id="G0NX52"/>
<dbReference type="STRING" id="135651.G0NX52"/>
<organism evidence="3">
    <name type="scientific">Caenorhabditis brenneri</name>
    <name type="common">Nematode worm</name>
    <dbReference type="NCBI Taxonomy" id="135651"/>
    <lineage>
        <taxon>Eukaryota</taxon>
        <taxon>Metazoa</taxon>
        <taxon>Ecdysozoa</taxon>
        <taxon>Nematoda</taxon>
        <taxon>Chromadorea</taxon>
        <taxon>Rhabditida</taxon>
        <taxon>Rhabditina</taxon>
        <taxon>Rhabditomorpha</taxon>
        <taxon>Rhabditoidea</taxon>
        <taxon>Rhabditidae</taxon>
        <taxon>Peloderinae</taxon>
        <taxon>Caenorhabditis</taxon>
    </lineage>
</organism>
<evidence type="ECO:0000313" key="3">
    <source>
        <dbReference type="Proteomes" id="UP000008068"/>
    </source>
</evidence>
<protein>
    <submittedName>
        <fullName evidence="2">Uncharacterized protein</fullName>
    </submittedName>
</protein>
<reference evidence="3" key="1">
    <citation type="submission" date="2011-07" db="EMBL/GenBank/DDBJ databases">
        <authorList>
            <consortium name="Caenorhabditis brenneri Sequencing and Analysis Consortium"/>
            <person name="Wilson R.K."/>
        </authorList>
    </citation>
    <scope>NUCLEOTIDE SEQUENCE [LARGE SCALE GENOMIC DNA]</scope>
    <source>
        <strain evidence="3">PB2801</strain>
    </source>
</reference>
<evidence type="ECO:0000256" key="1">
    <source>
        <dbReference type="SAM" id="MobiDB-lite"/>
    </source>
</evidence>
<feature type="compositionally biased region" description="Low complexity" evidence="1">
    <location>
        <begin position="30"/>
        <end position="51"/>
    </location>
</feature>
<dbReference type="Proteomes" id="UP000008068">
    <property type="component" value="Unassembled WGS sequence"/>
</dbReference>
<dbReference type="EMBL" id="GL379969">
    <property type="protein sequence ID" value="EGT39386.1"/>
    <property type="molecule type" value="Genomic_DNA"/>
</dbReference>
<proteinExistence type="predicted"/>
<feature type="compositionally biased region" description="Low complexity" evidence="1">
    <location>
        <begin position="71"/>
        <end position="87"/>
    </location>
</feature>
<evidence type="ECO:0000313" key="2">
    <source>
        <dbReference type="EMBL" id="EGT39386.1"/>
    </source>
</evidence>
<name>G0NX52_CAEBE</name>
<dbReference type="HOGENOM" id="CLU_1908510_0_0_1"/>